<proteinExistence type="predicted"/>
<evidence type="ECO:0000313" key="2">
    <source>
        <dbReference type="Proteomes" id="UP000593560"/>
    </source>
</evidence>
<dbReference type="OrthoDB" id="994452at2759"/>
<keyword evidence="2" id="KW-1185">Reference proteome</keyword>
<reference evidence="1 2" key="1">
    <citation type="journal article" date="2019" name="Genome Biol. Evol.">
        <title>Insights into the evolution of the New World diploid cottons (Gossypium, subgenus Houzingenia) based on genome sequencing.</title>
        <authorList>
            <person name="Grover C.E."/>
            <person name="Arick M.A. 2nd"/>
            <person name="Thrash A."/>
            <person name="Conover J.L."/>
            <person name="Sanders W.S."/>
            <person name="Peterson D.G."/>
            <person name="Frelichowski J.E."/>
            <person name="Scheffler J.A."/>
            <person name="Scheffler B.E."/>
            <person name="Wendel J.F."/>
        </authorList>
    </citation>
    <scope>NUCLEOTIDE SEQUENCE [LARGE SCALE GENOMIC DNA]</scope>
    <source>
        <strain evidence="1">0</strain>
        <tissue evidence="1">Leaf</tissue>
    </source>
</reference>
<dbReference type="AlphaFoldDB" id="A0A7J9I8U9"/>
<accession>A0A7J9I8U9</accession>
<dbReference type="EMBL" id="JABFAD010241105">
    <property type="protein sequence ID" value="MBA0818263.1"/>
    <property type="molecule type" value="Genomic_DNA"/>
</dbReference>
<dbReference type="Proteomes" id="UP000593560">
    <property type="component" value="Unassembled WGS sequence"/>
</dbReference>
<gene>
    <name evidence="1" type="ORF">Gohar_027987</name>
</gene>
<protein>
    <submittedName>
        <fullName evidence="1">Uncharacterized protein</fullName>
    </submittedName>
</protein>
<comment type="caution">
    <text evidence="1">The sequence shown here is derived from an EMBL/GenBank/DDBJ whole genome shotgun (WGS) entry which is preliminary data.</text>
</comment>
<sequence length="52" mass="6017">MSKSGRREIHWMRTTLTSMVPQPFLKSEKSLISNLLRKLFSTERVSGYAEMG</sequence>
<evidence type="ECO:0000313" key="1">
    <source>
        <dbReference type="EMBL" id="MBA0818263.1"/>
    </source>
</evidence>
<organism evidence="1 2">
    <name type="scientific">Gossypium harknessii</name>
    <dbReference type="NCBI Taxonomy" id="34285"/>
    <lineage>
        <taxon>Eukaryota</taxon>
        <taxon>Viridiplantae</taxon>
        <taxon>Streptophyta</taxon>
        <taxon>Embryophyta</taxon>
        <taxon>Tracheophyta</taxon>
        <taxon>Spermatophyta</taxon>
        <taxon>Magnoliopsida</taxon>
        <taxon>eudicotyledons</taxon>
        <taxon>Gunneridae</taxon>
        <taxon>Pentapetalae</taxon>
        <taxon>rosids</taxon>
        <taxon>malvids</taxon>
        <taxon>Malvales</taxon>
        <taxon>Malvaceae</taxon>
        <taxon>Malvoideae</taxon>
        <taxon>Gossypium</taxon>
    </lineage>
</organism>
<name>A0A7J9I8U9_9ROSI</name>